<organism evidence="2 3">
    <name type="scientific">Penicillium diatomitis</name>
    <dbReference type="NCBI Taxonomy" id="2819901"/>
    <lineage>
        <taxon>Eukaryota</taxon>
        <taxon>Fungi</taxon>
        <taxon>Dikarya</taxon>
        <taxon>Ascomycota</taxon>
        <taxon>Pezizomycotina</taxon>
        <taxon>Eurotiomycetes</taxon>
        <taxon>Eurotiomycetidae</taxon>
        <taxon>Eurotiales</taxon>
        <taxon>Aspergillaceae</taxon>
        <taxon>Penicillium</taxon>
    </lineage>
</organism>
<dbReference type="EMBL" id="JAPWDQ010000004">
    <property type="protein sequence ID" value="KAJ5489337.1"/>
    <property type="molecule type" value="Genomic_DNA"/>
</dbReference>
<dbReference type="GO" id="GO:0016747">
    <property type="term" value="F:acyltransferase activity, transferring groups other than amino-acyl groups"/>
    <property type="evidence" value="ECO:0007669"/>
    <property type="project" value="InterPro"/>
</dbReference>
<dbReference type="Pfam" id="PF13302">
    <property type="entry name" value="Acetyltransf_3"/>
    <property type="match status" value="1"/>
</dbReference>
<dbReference type="PANTHER" id="PTHR43792:SF16">
    <property type="entry name" value="N-ACETYLTRANSFERASE DOMAIN-CONTAINING PROTEIN"/>
    <property type="match status" value="1"/>
</dbReference>
<reference evidence="2" key="2">
    <citation type="journal article" date="2023" name="IMA Fungus">
        <title>Comparative genomic study of the Penicillium genus elucidates a diverse pangenome and 15 lateral gene transfer events.</title>
        <authorList>
            <person name="Petersen C."/>
            <person name="Sorensen T."/>
            <person name="Nielsen M.R."/>
            <person name="Sondergaard T.E."/>
            <person name="Sorensen J.L."/>
            <person name="Fitzpatrick D.A."/>
            <person name="Frisvad J.C."/>
            <person name="Nielsen K.L."/>
        </authorList>
    </citation>
    <scope>NUCLEOTIDE SEQUENCE</scope>
    <source>
        <strain evidence="2">IBT 30728</strain>
    </source>
</reference>
<protein>
    <recommendedName>
        <fullName evidence="1">N-acetyltransferase domain-containing protein</fullName>
    </recommendedName>
</protein>
<feature type="domain" description="N-acetyltransferase" evidence="1">
    <location>
        <begin position="20"/>
        <end position="193"/>
    </location>
</feature>
<accession>A0A9W9XEN0</accession>
<comment type="caution">
    <text evidence="2">The sequence shown here is derived from an EMBL/GenBank/DDBJ whole genome shotgun (WGS) entry which is preliminary data.</text>
</comment>
<proteinExistence type="predicted"/>
<name>A0A9W9XEN0_9EURO</name>
<dbReference type="InterPro" id="IPR051531">
    <property type="entry name" value="N-acetyltransferase"/>
</dbReference>
<evidence type="ECO:0000313" key="2">
    <source>
        <dbReference type="EMBL" id="KAJ5489337.1"/>
    </source>
</evidence>
<dbReference type="Gene3D" id="3.40.630.30">
    <property type="match status" value="1"/>
</dbReference>
<reference evidence="2" key="1">
    <citation type="submission" date="2022-12" db="EMBL/GenBank/DDBJ databases">
        <authorList>
            <person name="Petersen C."/>
        </authorList>
    </citation>
    <scope>NUCLEOTIDE SEQUENCE</scope>
    <source>
        <strain evidence="2">IBT 30728</strain>
    </source>
</reference>
<dbReference type="GeneID" id="81624078"/>
<dbReference type="PROSITE" id="PS51186">
    <property type="entry name" value="GNAT"/>
    <property type="match status" value="1"/>
</dbReference>
<keyword evidence="3" id="KW-1185">Reference proteome</keyword>
<evidence type="ECO:0000259" key="1">
    <source>
        <dbReference type="PROSITE" id="PS51186"/>
    </source>
</evidence>
<dbReference type="AlphaFoldDB" id="A0A9W9XEN0"/>
<dbReference type="CDD" id="cd04301">
    <property type="entry name" value="NAT_SF"/>
    <property type="match status" value="1"/>
</dbReference>
<dbReference type="InterPro" id="IPR000182">
    <property type="entry name" value="GNAT_dom"/>
</dbReference>
<dbReference type="InterPro" id="IPR016181">
    <property type="entry name" value="Acyl_CoA_acyltransferase"/>
</dbReference>
<dbReference type="Proteomes" id="UP001148312">
    <property type="component" value="Unassembled WGS sequence"/>
</dbReference>
<sequence>MTSEQPSPFPPGLPITTQRLCIQPFDPENLTHCKFLAQLWNTDDFINSCGKTSIDSPEKAAAFIRRRILADYAQNRHGQFLVSRLEENDPAKLIGCVSLMKGSPPGPHYLAPDIGFTILPEESGKGFASEAARELIDWARRELDIHAVFGFCAPDNARSRRVLEKSGLEYRGSAALRVFGDQVSAIYALPDMDSDLGVYNMTEEVHGAASEGS</sequence>
<evidence type="ECO:0000313" key="3">
    <source>
        <dbReference type="Proteomes" id="UP001148312"/>
    </source>
</evidence>
<dbReference type="SUPFAM" id="SSF55729">
    <property type="entry name" value="Acyl-CoA N-acyltransferases (Nat)"/>
    <property type="match status" value="1"/>
</dbReference>
<dbReference type="PANTHER" id="PTHR43792">
    <property type="entry name" value="GNAT FAMILY, PUTATIVE (AFU_ORTHOLOGUE AFUA_3G00765)-RELATED-RELATED"/>
    <property type="match status" value="1"/>
</dbReference>
<gene>
    <name evidence="2" type="ORF">N7539_004227</name>
</gene>
<dbReference type="RefSeq" id="XP_056791370.1">
    <property type="nucleotide sequence ID" value="XM_056933829.1"/>
</dbReference>